<name>A0ABQ7XBC0_BRANA</name>
<dbReference type="InterPro" id="IPR029056">
    <property type="entry name" value="Ribokinase-like"/>
</dbReference>
<dbReference type="Proteomes" id="UP000824890">
    <property type="component" value="Unassembled WGS sequence"/>
</dbReference>
<evidence type="ECO:0000256" key="2">
    <source>
        <dbReference type="ARBA" id="ARBA00022777"/>
    </source>
</evidence>
<comment type="caution">
    <text evidence="3">The sequence shown here is derived from an EMBL/GenBank/DDBJ whole genome shotgun (WGS) entry which is preliminary data.</text>
</comment>
<evidence type="ECO:0000313" key="4">
    <source>
        <dbReference type="Proteomes" id="UP000824890"/>
    </source>
</evidence>
<gene>
    <name evidence="3" type="ORF">HID58_093370</name>
</gene>
<proteinExistence type="predicted"/>
<reference evidence="3 4" key="1">
    <citation type="submission" date="2021-05" db="EMBL/GenBank/DDBJ databases">
        <title>Genome Assembly of Synthetic Allotetraploid Brassica napus Reveals Homoeologous Exchanges between Subgenomes.</title>
        <authorList>
            <person name="Davis J.T."/>
        </authorList>
    </citation>
    <scope>NUCLEOTIDE SEQUENCE [LARGE SCALE GENOMIC DNA]</scope>
    <source>
        <strain evidence="4">cv. Da-Ae</strain>
        <tissue evidence="3">Seedling</tissue>
    </source>
</reference>
<dbReference type="Gene3D" id="3.40.1190.20">
    <property type="match status" value="1"/>
</dbReference>
<protein>
    <submittedName>
        <fullName evidence="3">Uncharacterized protein</fullName>
    </submittedName>
</protein>
<keyword evidence="2" id="KW-0418">Kinase</keyword>
<dbReference type="EMBL" id="JAGKQM010000815">
    <property type="protein sequence ID" value="KAH0853247.1"/>
    <property type="molecule type" value="Genomic_DNA"/>
</dbReference>
<organism evidence="3 4">
    <name type="scientific">Brassica napus</name>
    <name type="common">Rape</name>
    <dbReference type="NCBI Taxonomy" id="3708"/>
    <lineage>
        <taxon>Eukaryota</taxon>
        <taxon>Viridiplantae</taxon>
        <taxon>Streptophyta</taxon>
        <taxon>Embryophyta</taxon>
        <taxon>Tracheophyta</taxon>
        <taxon>Spermatophyta</taxon>
        <taxon>Magnoliopsida</taxon>
        <taxon>eudicotyledons</taxon>
        <taxon>Gunneridae</taxon>
        <taxon>Pentapetalae</taxon>
        <taxon>rosids</taxon>
        <taxon>malvids</taxon>
        <taxon>Brassicales</taxon>
        <taxon>Brassicaceae</taxon>
        <taxon>Brassiceae</taxon>
        <taxon>Brassica</taxon>
    </lineage>
</organism>
<accession>A0ABQ7XBC0</accession>
<dbReference type="PANTHER" id="PTHR10584">
    <property type="entry name" value="SUGAR KINASE"/>
    <property type="match status" value="1"/>
</dbReference>
<dbReference type="PANTHER" id="PTHR10584:SF166">
    <property type="entry name" value="RIBOKINASE"/>
    <property type="match status" value="1"/>
</dbReference>
<evidence type="ECO:0000313" key="3">
    <source>
        <dbReference type="EMBL" id="KAH0853247.1"/>
    </source>
</evidence>
<sequence length="197" mass="21932">MHMNYRSLVSSGQRSLEIQHASSSNYSKAVYIQDLKHTICSAVDVVHCMVSSIFSLISRNYNELMRLILLPFLCEMDGQNSIIIIIVGGANMRGWTKKMSDDELEIVRNAGGVLLQREIPDSINIQVAKLKLVVDVLQDVKRAVVPVILDVEEMDTPIPNELLDSVDVLSSNETELSLLTGKHTETFEQFSQAVAIS</sequence>
<evidence type="ECO:0000256" key="1">
    <source>
        <dbReference type="ARBA" id="ARBA00022679"/>
    </source>
</evidence>
<dbReference type="SUPFAM" id="SSF53613">
    <property type="entry name" value="Ribokinase-like"/>
    <property type="match status" value="1"/>
</dbReference>
<keyword evidence="4" id="KW-1185">Reference proteome</keyword>
<keyword evidence="1" id="KW-0808">Transferase</keyword>